<keyword evidence="5" id="KW-0560">Oxidoreductase</keyword>
<protein>
    <recommendedName>
        <fullName evidence="10">Acyl-CoA dehydrogenase</fullName>
    </recommendedName>
</protein>
<dbReference type="RefSeq" id="WP_048434526.1">
    <property type="nucleotide sequence ID" value="NZ_LWHQ01000022.1"/>
</dbReference>
<evidence type="ECO:0000256" key="2">
    <source>
        <dbReference type="ARBA" id="ARBA00009347"/>
    </source>
</evidence>
<sequence length="362" mass="36750">MSDQLADSAERLFASQVSKTVLQAADGGHWPAALWAAVEDTGYTAALLPEESGGFGASAAEAFGLVRVAAAHAAPIPLAETMLAGWLLARAGLPVPAGILTVAPVRRGPLALSGTGQGDAWHLAGTAARVPWGRQAAAIAVVAEGPEGPMVACVPAGSFAVAEGRSVANEPRDALTFDGPVTAGRSPISPEQLRAAGASLRTAQMAGALSRILAVCVAYVQTRVQFGRPIGKFQAIQQNMAVLAGQAAAAGAAADLAADAFAAGLDPFVVGAAKARAGEAASIVAGLAHQVHGAIGFTQEYELHHLTRRLWAWRDEFGNEAEWNALVGRGALAAGADGLWAKITDTMVTDAMITGAMITDAA</sequence>
<organism evidence="8 9">
    <name type="scientific">Methylobacterium platani</name>
    <dbReference type="NCBI Taxonomy" id="427683"/>
    <lineage>
        <taxon>Bacteria</taxon>
        <taxon>Pseudomonadati</taxon>
        <taxon>Pseudomonadota</taxon>
        <taxon>Alphaproteobacteria</taxon>
        <taxon>Hyphomicrobiales</taxon>
        <taxon>Methylobacteriaceae</taxon>
        <taxon>Methylobacterium</taxon>
    </lineage>
</organism>
<evidence type="ECO:0000259" key="6">
    <source>
        <dbReference type="Pfam" id="PF00441"/>
    </source>
</evidence>
<dbReference type="PANTHER" id="PTHR43884:SF20">
    <property type="entry name" value="ACYL-COA DEHYDROGENASE FADE28"/>
    <property type="match status" value="1"/>
</dbReference>
<evidence type="ECO:0000313" key="8">
    <source>
        <dbReference type="EMBL" id="OAS24737.1"/>
    </source>
</evidence>
<dbReference type="EMBL" id="LWHQ01000022">
    <property type="protein sequence ID" value="OAS24737.1"/>
    <property type="molecule type" value="Genomic_DNA"/>
</dbReference>
<dbReference type="PANTHER" id="PTHR43884">
    <property type="entry name" value="ACYL-COA DEHYDROGENASE"/>
    <property type="match status" value="1"/>
</dbReference>
<dbReference type="Pfam" id="PF02771">
    <property type="entry name" value="Acyl-CoA_dh_N"/>
    <property type="match status" value="1"/>
</dbReference>
<evidence type="ECO:0000256" key="4">
    <source>
        <dbReference type="ARBA" id="ARBA00022827"/>
    </source>
</evidence>
<feature type="domain" description="Acyl-CoA dehydrogenase/oxidase C-terminal" evidence="6">
    <location>
        <begin position="202"/>
        <end position="310"/>
    </location>
</feature>
<dbReference type="SUPFAM" id="SSF47203">
    <property type="entry name" value="Acyl-CoA dehydrogenase C-terminal domain-like"/>
    <property type="match status" value="1"/>
</dbReference>
<proteinExistence type="inferred from homology"/>
<dbReference type="InterPro" id="IPR037069">
    <property type="entry name" value="AcylCoA_DH/ox_N_sf"/>
</dbReference>
<evidence type="ECO:0000256" key="3">
    <source>
        <dbReference type="ARBA" id="ARBA00022630"/>
    </source>
</evidence>
<comment type="cofactor">
    <cofactor evidence="1">
        <name>FAD</name>
        <dbReference type="ChEBI" id="CHEBI:57692"/>
    </cofactor>
</comment>
<comment type="similarity">
    <text evidence="2">Belongs to the acyl-CoA dehydrogenase family.</text>
</comment>
<keyword evidence="4" id="KW-0274">FAD</keyword>
<dbReference type="SUPFAM" id="SSF56645">
    <property type="entry name" value="Acyl-CoA dehydrogenase NM domain-like"/>
    <property type="match status" value="1"/>
</dbReference>
<dbReference type="Pfam" id="PF00441">
    <property type="entry name" value="Acyl-CoA_dh_1"/>
    <property type="match status" value="1"/>
</dbReference>
<evidence type="ECO:0008006" key="10">
    <source>
        <dbReference type="Google" id="ProtNLM"/>
    </source>
</evidence>
<evidence type="ECO:0000256" key="5">
    <source>
        <dbReference type="ARBA" id="ARBA00023002"/>
    </source>
</evidence>
<dbReference type="InterPro" id="IPR013786">
    <property type="entry name" value="AcylCoA_DH/ox_N"/>
</dbReference>
<dbReference type="Proteomes" id="UP000078316">
    <property type="component" value="Unassembled WGS sequence"/>
</dbReference>
<evidence type="ECO:0000313" key="9">
    <source>
        <dbReference type="Proteomes" id="UP000078316"/>
    </source>
</evidence>
<gene>
    <name evidence="8" type="ORF">A5481_13495</name>
</gene>
<dbReference type="AlphaFoldDB" id="A0A179SD11"/>
<dbReference type="InterPro" id="IPR009100">
    <property type="entry name" value="AcylCoA_DH/oxidase_NM_dom_sf"/>
</dbReference>
<name>A0A179SD11_9HYPH</name>
<comment type="caution">
    <text evidence="8">The sequence shown here is derived from an EMBL/GenBank/DDBJ whole genome shotgun (WGS) entry which is preliminary data.</text>
</comment>
<feature type="domain" description="Acyl-CoA dehydrogenase/oxidase N-terminal" evidence="7">
    <location>
        <begin position="4"/>
        <end position="92"/>
    </location>
</feature>
<dbReference type="Gene3D" id="1.20.140.10">
    <property type="entry name" value="Butyryl-CoA Dehydrogenase, subunit A, domain 3"/>
    <property type="match status" value="1"/>
</dbReference>
<dbReference type="InterPro" id="IPR009075">
    <property type="entry name" value="AcylCo_DH/oxidase_C"/>
</dbReference>
<evidence type="ECO:0000256" key="1">
    <source>
        <dbReference type="ARBA" id="ARBA00001974"/>
    </source>
</evidence>
<accession>A0A179SD11</accession>
<keyword evidence="3" id="KW-0285">Flavoprotein</keyword>
<dbReference type="Gene3D" id="1.10.540.10">
    <property type="entry name" value="Acyl-CoA dehydrogenase/oxidase, N-terminal domain"/>
    <property type="match status" value="1"/>
</dbReference>
<dbReference type="OrthoDB" id="2450120at2"/>
<dbReference type="GO" id="GO:0050660">
    <property type="term" value="F:flavin adenine dinucleotide binding"/>
    <property type="evidence" value="ECO:0007669"/>
    <property type="project" value="InterPro"/>
</dbReference>
<dbReference type="GO" id="GO:0003995">
    <property type="term" value="F:acyl-CoA dehydrogenase activity"/>
    <property type="evidence" value="ECO:0007669"/>
    <property type="project" value="TreeGrafter"/>
</dbReference>
<evidence type="ECO:0000259" key="7">
    <source>
        <dbReference type="Pfam" id="PF02771"/>
    </source>
</evidence>
<reference evidence="8 9" key="1">
    <citation type="submission" date="2016-04" db="EMBL/GenBank/DDBJ databases">
        <authorList>
            <person name="Evans L.H."/>
            <person name="Alamgir A."/>
            <person name="Owens N."/>
            <person name="Weber N.D."/>
            <person name="Virtaneva K."/>
            <person name="Barbian K."/>
            <person name="Babar A."/>
            <person name="Rosenke K."/>
        </authorList>
    </citation>
    <scope>NUCLEOTIDE SEQUENCE [LARGE SCALE GENOMIC DNA]</scope>
    <source>
        <strain evidence="8 9">PMB02</strain>
    </source>
</reference>
<dbReference type="STRING" id="427683.A5481_13495"/>
<dbReference type="InterPro" id="IPR036250">
    <property type="entry name" value="AcylCo_DH-like_C"/>
</dbReference>